<evidence type="ECO:0000313" key="3">
    <source>
        <dbReference type="Proteomes" id="UP000238982"/>
    </source>
</evidence>
<feature type="region of interest" description="Disordered" evidence="1">
    <location>
        <begin position="28"/>
        <end position="59"/>
    </location>
</feature>
<gene>
    <name evidence="2" type="ORF">C6Q15_30330</name>
</gene>
<dbReference type="AlphaFoldDB" id="A0A2S9M931"/>
<organism evidence="2 3">
    <name type="scientific">Burkholderia multivorans</name>
    <dbReference type="NCBI Taxonomy" id="87883"/>
    <lineage>
        <taxon>Bacteria</taxon>
        <taxon>Pseudomonadati</taxon>
        <taxon>Pseudomonadota</taxon>
        <taxon>Betaproteobacteria</taxon>
        <taxon>Burkholderiales</taxon>
        <taxon>Burkholderiaceae</taxon>
        <taxon>Burkholderia</taxon>
        <taxon>Burkholderia cepacia complex</taxon>
    </lineage>
</organism>
<dbReference type="EMBL" id="PVGH01000115">
    <property type="protein sequence ID" value="PRF53547.1"/>
    <property type="molecule type" value="Genomic_DNA"/>
</dbReference>
<dbReference type="Proteomes" id="UP000238982">
    <property type="component" value="Unassembled WGS sequence"/>
</dbReference>
<reference evidence="2 3" key="1">
    <citation type="submission" date="2018-03" db="EMBL/GenBank/DDBJ databases">
        <authorList>
            <person name="Keele B.F."/>
        </authorList>
    </citation>
    <scope>NUCLEOTIDE SEQUENCE [LARGE SCALE GENOMIC DNA]</scope>
    <source>
        <strain evidence="2 3">AU19729</strain>
    </source>
</reference>
<evidence type="ECO:0000313" key="2">
    <source>
        <dbReference type="EMBL" id="PRF53547.1"/>
    </source>
</evidence>
<protein>
    <submittedName>
        <fullName evidence="2">Uncharacterized protein</fullName>
    </submittedName>
</protein>
<evidence type="ECO:0000256" key="1">
    <source>
        <dbReference type="SAM" id="MobiDB-lite"/>
    </source>
</evidence>
<proteinExistence type="predicted"/>
<sequence>MRARCRSRDLRIETLCNQRLGARMLSLSTSLPTKNVEKRTTMQRAQRPSEALPHSQRFE</sequence>
<accession>A0A2S9M931</accession>
<comment type="caution">
    <text evidence="2">The sequence shown here is derived from an EMBL/GenBank/DDBJ whole genome shotgun (WGS) entry which is preliminary data.</text>
</comment>
<name>A0A2S9M931_9BURK</name>